<feature type="compositionally biased region" description="Low complexity" evidence="1">
    <location>
        <begin position="61"/>
        <end position="80"/>
    </location>
</feature>
<dbReference type="EMBL" id="MF661791">
    <property type="protein sequence ID" value="ATX75027.1"/>
    <property type="molecule type" value="Genomic_DNA"/>
</dbReference>
<sequence length="142" mass="15565">MAILDRIMSALGMRSRKKKSRVSRYVSEMDVNRLRMKIVDSSSGSEVIFDMRSPMSISALPPVSLSRSSSDSSLWTPSASFKRVSRPVPRQRHGDPSNPLRLCPCSLCGELSSVPAIGNILSPPPRARKLKVPSPVSLGKFL</sequence>
<evidence type="ECO:0000256" key="1">
    <source>
        <dbReference type="SAM" id="MobiDB-lite"/>
    </source>
</evidence>
<dbReference type="EMBL" id="MF467281">
    <property type="protein sequence ID" value="ATI21129.1"/>
    <property type="molecule type" value="Genomic_DNA"/>
</dbReference>
<evidence type="ECO:0000313" key="2">
    <source>
        <dbReference type="EMBL" id="ATI21129.1"/>
    </source>
</evidence>
<protein>
    <submittedName>
        <fullName evidence="2">Uncharacterized protein</fullName>
    </submittedName>
</protein>
<proteinExistence type="predicted"/>
<dbReference type="Proteomes" id="UP000318014">
    <property type="component" value="Genome"/>
</dbReference>
<evidence type="ECO:0000313" key="5">
    <source>
        <dbReference type="Proteomes" id="UP000318205"/>
    </source>
</evidence>
<evidence type="ECO:0000313" key="3">
    <source>
        <dbReference type="EMBL" id="ATX75027.1"/>
    </source>
</evidence>
<dbReference type="Proteomes" id="UP000318205">
    <property type="component" value="Segment"/>
</dbReference>
<evidence type="ECO:0000313" key="4">
    <source>
        <dbReference type="Proteomes" id="UP000318014"/>
    </source>
</evidence>
<feature type="region of interest" description="Disordered" evidence="1">
    <location>
        <begin position="61"/>
        <end position="96"/>
    </location>
</feature>
<reference evidence="3 4" key="1">
    <citation type="journal article" date="2017" name="Sci. Rep.">
        <title>Molecular and microscopic characterization of a novel Eastern grey kangaroopox virus genome directly from a clinical sample.</title>
        <authorList>
            <person name="Sarker S."/>
            <person name="Roberts H.K."/>
            <person name="Tidd N."/>
            <person name="Ault S."/>
            <person name="Ladmore G."/>
            <person name="Peters A."/>
            <person name="Forwood J.K."/>
            <person name="Helbig K."/>
            <person name="Raidal S.R."/>
        </authorList>
    </citation>
    <scope>NUCLEOTIDE SEQUENCE [LARGE SCALE GENOMIC DNA]</scope>
    <source>
        <strain evidence="3 4">NSW</strain>
    </source>
</reference>
<keyword evidence="5" id="KW-1185">Reference proteome</keyword>
<gene>
    <name evidence="3" type="ORF">EKPV-NSW-ORF046</name>
</gene>
<reference evidence="3" key="3">
    <citation type="submission" date="2018-08" db="EMBL/GenBank/DDBJ databases">
        <authorList>
            <person name="Ferrada E.E."/>
            <person name="Latorre B.A."/>
        </authorList>
    </citation>
    <scope>NUCLEOTIDE SEQUENCE</scope>
    <source>
        <strain evidence="3">NSW</strain>
    </source>
</reference>
<accession>A0A2C9DSZ6</accession>
<reference evidence="2 5" key="2">
    <citation type="journal article" date="2017" name="Virus Res.">
        <title>Complete genomic characterisation of two novel poxviruses (WKPV and EKPV) from western and eastern grey kangaroos.</title>
        <authorList>
            <person name="Bennett M."/>
            <person name="Tu S.L."/>
            <person name="Upton C."/>
            <person name="McArtor C."/>
            <person name="Gillett A."/>
            <person name="Laird T."/>
            <person name="O'Dea M."/>
        </authorList>
    </citation>
    <scope>NUCLEOTIDE SEQUENCE [LARGE SCALE GENOMIC DNA]</scope>
    <source>
        <strain evidence="2">Sunshine Coast</strain>
    </source>
</reference>
<organism evidence="2 5">
    <name type="scientific">Eastern grey kangaroopox virus</name>
    <dbReference type="NCBI Taxonomy" id="2042482"/>
    <lineage>
        <taxon>Viruses</taxon>
        <taxon>Varidnaviria</taxon>
        <taxon>Bamfordvirae</taxon>
        <taxon>Nucleocytoviricota</taxon>
        <taxon>Pokkesviricetes</taxon>
        <taxon>Chitovirales</taxon>
        <taxon>Poxviridae</taxon>
        <taxon>Chordopoxvirinae</taxon>
        <taxon>Macropopoxvirus</taxon>
        <taxon>Macropopoxvirus mgiganteuspox</taxon>
        <taxon>Eastern kangaroopox virus</taxon>
    </lineage>
</organism>
<name>A0A2C9DSZ6_9POXV</name>